<comment type="caution">
    <text evidence="1">The sequence shown here is derived from an EMBL/GenBank/DDBJ whole genome shotgun (WGS) entry which is preliminary data.</text>
</comment>
<protein>
    <submittedName>
        <fullName evidence="1">Uncharacterized protein</fullName>
    </submittedName>
</protein>
<proteinExistence type="predicted"/>
<evidence type="ECO:0000313" key="1">
    <source>
        <dbReference type="EMBL" id="PHJ22725.1"/>
    </source>
</evidence>
<dbReference type="AlphaFoldDB" id="A0A2C6L4X6"/>
<dbReference type="OrthoDB" id="10365754at2759"/>
<sequence>MGSLRCLAFTADSQYTVTQVLLYLASRPSCTVETLEIIPGLPNCEALDRDWLLPRRPFTGIADGGLVTLRSISKVCFVLRECDLDYVLRSEAFGFVKRVCPNAEVSVDGTLSMDICTHPEELRSCQNLSPVENARLCRDATNRSPAFELIRDIVMQPGVTELSLKAEGGRAPRAISLRLSRQKCQVGGWHEPSLRGPGTHLPPTLSLDVRAAVSQRWLCLPEHLDDVAETVPRVLLRLDGSRKDLELCLRRPSIAQKLVGLEVCLRDGALMSDVKELLDVALRYGGSRARFFRIVDVWPARARTAWQSSDGVLERFLDFVVHFCCPSIEVIEYRVVGPASWQRESGSGCYGPSSLTDILTDFTFRQRLDCLFDRGTDQTQARRTFGHLTIFIYQRRSR</sequence>
<evidence type="ECO:0000313" key="2">
    <source>
        <dbReference type="Proteomes" id="UP000221165"/>
    </source>
</evidence>
<gene>
    <name evidence="1" type="ORF">CSUI_003419</name>
</gene>
<dbReference type="VEuPathDB" id="ToxoDB:CSUI_003419"/>
<dbReference type="GeneID" id="94426828"/>
<dbReference type="EMBL" id="MIGC01001526">
    <property type="protein sequence ID" value="PHJ22725.1"/>
    <property type="molecule type" value="Genomic_DNA"/>
</dbReference>
<dbReference type="Proteomes" id="UP000221165">
    <property type="component" value="Unassembled WGS sequence"/>
</dbReference>
<organism evidence="1 2">
    <name type="scientific">Cystoisospora suis</name>
    <dbReference type="NCBI Taxonomy" id="483139"/>
    <lineage>
        <taxon>Eukaryota</taxon>
        <taxon>Sar</taxon>
        <taxon>Alveolata</taxon>
        <taxon>Apicomplexa</taxon>
        <taxon>Conoidasida</taxon>
        <taxon>Coccidia</taxon>
        <taxon>Eucoccidiorida</taxon>
        <taxon>Eimeriorina</taxon>
        <taxon>Sarcocystidae</taxon>
        <taxon>Cystoisospora</taxon>
    </lineage>
</organism>
<dbReference type="RefSeq" id="XP_067924402.1">
    <property type="nucleotide sequence ID" value="XM_068063617.1"/>
</dbReference>
<accession>A0A2C6L4X6</accession>
<name>A0A2C6L4X6_9APIC</name>
<reference evidence="1 2" key="1">
    <citation type="journal article" date="2017" name="Int. J. Parasitol.">
        <title>The genome of the protozoan parasite Cystoisospora suis and a reverse vaccinology approach to identify vaccine candidates.</title>
        <authorList>
            <person name="Palmieri N."/>
            <person name="Shrestha A."/>
            <person name="Ruttkowski B."/>
            <person name="Beck T."/>
            <person name="Vogl C."/>
            <person name="Tomley F."/>
            <person name="Blake D.P."/>
            <person name="Joachim A."/>
        </authorList>
    </citation>
    <scope>NUCLEOTIDE SEQUENCE [LARGE SCALE GENOMIC DNA]</scope>
    <source>
        <strain evidence="1 2">Wien I</strain>
    </source>
</reference>
<keyword evidence="2" id="KW-1185">Reference proteome</keyword>